<dbReference type="EMBL" id="BLLF01002593">
    <property type="protein sequence ID" value="GFH24648.1"/>
    <property type="molecule type" value="Genomic_DNA"/>
</dbReference>
<dbReference type="AlphaFoldDB" id="A0A6A0A106"/>
<dbReference type="Proteomes" id="UP000485058">
    <property type="component" value="Unassembled WGS sequence"/>
</dbReference>
<keyword evidence="2" id="KW-1185">Reference proteome</keyword>
<comment type="caution">
    <text evidence="1">The sequence shown here is derived from an EMBL/GenBank/DDBJ whole genome shotgun (WGS) entry which is preliminary data.</text>
</comment>
<evidence type="ECO:0000313" key="1">
    <source>
        <dbReference type="EMBL" id="GFH24648.1"/>
    </source>
</evidence>
<sequence length="36" mass="4082">MKEEHAELRRDIEELDRGVGGGDMTARVAWLQQGLN</sequence>
<name>A0A6A0A106_HAELA</name>
<reference evidence="1 2" key="1">
    <citation type="submission" date="2020-02" db="EMBL/GenBank/DDBJ databases">
        <title>Draft genome sequence of Haematococcus lacustris strain NIES-144.</title>
        <authorList>
            <person name="Morimoto D."/>
            <person name="Nakagawa S."/>
            <person name="Yoshida T."/>
            <person name="Sawayama S."/>
        </authorList>
    </citation>
    <scope>NUCLEOTIDE SEQUENCE [LARGE SCALE GENOMIC DNA]</scope>
    <source>
        <strain evidence="1 2">NIES-144</strain>
    </source>
</reference>
<accession>A0A6A0A106</accession>
<evidence type="ECO:0000313" key="2">
    <source>
        <dbReference type="Proteomes" id="UP000485058"/>
    </source>
</evidence>
<protein>
    <submittedName>
        <fullName evidence="1">Uncharacterized protein</fullName>
    </submittedName>
</protein>
<gene>
    <name evidence="1" type="ORF">HaLaN_22479</name>
</gene>
<proteinExistence type="predicted"/>
<organism evidence="1 2">
    <name type="scientific">Haematococcus lacustris</name>
    <name type="common">Green alga</name>
    <name type="synonym">Haematococcus pluvialis</name>
    <dbReference type="NCBI Taxonomy" id="44745"/>
    <lineage>
        <taxon>Eukaryota</taxon>
        <taxon>Viridiplantae</taxon>
        <taxon>Chlorophyta</taxon>
        <taxon>core chlorophytes</taxon>
        <taxon>Chlorophyceae</taxon>
        <taxon>CS clade</taxon>
        <taxon>Chlamydomonadales</taxon>
        <taxon>Haematococcaceae</taxon>
        <taxon>Haematococcus</taxon>
    </lineage>
</organism>